<reference evidence="2 3" key="1">
    <citation type="submission" date="2020-04" db="EMBL/GenBank/DDBJ databases">
        <authorList>
            <person name="Laetsch R D."/>
            <person name="Stevens L."/>
            <person name="Kumar S."/>
            <person name="Blaxter L. M."/>
        </authorList>
    </citation>
    <scope>NUCLEOTIDE SEQUENCE [LARGE SCALE GENOMIC DNA]</scope>
</reference>
<evidence type="ECO:0000313" key="3">
    <source>
        <dbReference type="Proteomes" id="UP000494206"/>
    </source>
</evidence>
<dbReference type="InterPro" id="IPR032979">
    <property type="entry name" value="ENGase"/>
</dbReference>
<dbReference type="GO" id="GO:0033925">
    <property type="term" value="F:mannosyl-glycoprotein endo-beta-N-acetylglucosaminidase activity"/>
    <property type="evidence" value="ECO:0007669"/>
    <property type="project" value="UniProtKB-EC"/>
</dbReference>
<dbReference type="Gene3D" id="3.20.20.80">
    <property type="entry name" value="Glycosidases"/>
    <property type="match status" value="1"/>
</dbReference>
<dbReference type="InterPro" id="IPR017853">
    <property type="entry name" value="GH"/>
</dbReference>
<dbReference type="Proteomes" id="UP000494206">
    <property type="component" value="Unassembled WGS sequence"/>
</dbReference>
<dbReference type="InterPro" id="IPR005201">
    <property type="entry name" value="TIM_ENGase"/>
</dbReference>
<dbReference type="SUPFAM" id="SSF51445">
    <property type="entry name" value="(Trans)glycosidases"/>
    <property type="match status" value="1"/>
</dbReference>
<gene>
    <name evidence="2" type="ORF">CBOVIS_LOCUS4160</name>
</gene>
<accession>A0A8S1ECL8</accession>
<dbReference type="EMBL" id="CADEPM010000003">
    <property type="protein sequence ID" value="CAB3401409.1"/>
    <property type="molecule type" value="Genomic_DNA"/>
</dbReference>
<keyword evidence="3" id="KW-1185">Reference proteome</keyword>
<dbReference type="OrthoDB" id="284473at2759"/>
<dbReference type="GO" id="GO:0005829">
    <property type="term" value="C:cytosol"/>
    <property type="evidence" value="ECO:0007669"/>
    <property type="project" value="UniProtKB-SubCell"/>
</dbReference>
<comment type="caution">
    <text evidence="2">The sequence shown here is derived from an EMBL/GenBank/DDBJ whole genome shotgun (WGS) entry which is preliminary data.</text>
</comment>
<evidence type="ECO:0000259" key="1">
    <source>
        <dbReference type="Pfam" id="PF03644"/>
    </source>
</evidence>
<proteinExistence type="predicted"/>
<dbReference type="PANTHER" id="PTHR13246:SF1">
    <property type="entry name" value="CYTOSOLIC ENDO-BETA-N-ACETYLGLUCOSAMINIDASE"/>
    <property type="match status" value="1"/>
</dbReference>
<dbReference type="CDD" id="cd06547">
    <property type="entry name" value="GH85_ENGase"/>
    <property type="match status" value="1"/>
</dbReference>
<name>A0A8S1ECL8_9PELO</name>
<dbReference type="PANTHER" id="PTHR13246">
    <property type="entry name" value="ENDO BETA N-ACETYLGLUCOSAMINIDASE"/>
    <property type="match status" value="1"/>
</dbReference>
<dbReference type="AlphaFoldDB" id="A0A8S1ECL8"/>
<organism evidence="2 3">
    <name type="scientific">Caenorhabditis bovis</name>
    <dbReference type="NCBI Taxonomy" id="2654633"/>
    <lineage>
        <taxon>Eukaryota</taxon>
        <taxon>Metazoa</taxon>
        <taxon>Ecdysozoa</taxon>
        <taxon>Nematoda</taxon>
        <taxon>Chromadorea</taxon>
        <taxon>Rhabditida</taxon>
        <taxon>Rhabditina</taxon>
        <taxon>Rhabditomorpha</taxon>
        <taxon>Rhabditoidea</taxon>
        <taxon>Rhabditidae</taxon>
        <taxon>Peloderinae</taxon>
        <taxon>Caenorhabditis</taxon>
    </lineage>
</organism>
<feature type="domain" description="Cytosolic endo-beta-N-acetylglucosaminidase TIM barrel" evidence="1">
    <location>
        <begin position="60"/>
        <end position="320"/>
    </location>
</feature>
<evidence type="ECO:0000313" key="2">
    <source>
        <dbReference type="EMBL" id="CAB3401409.1"/>
    </source>
</evidence>
<protein>
    <recommendedName>
        <fullName evidence="1">Cytosolic endo-beta-N-acetylglucosaminidase TIM barrel domain-containing protein</fullName>
    </recommendedName>
</protein>
<sequence>MEDIRPIGGLEELLRWTKPETPFKTEPLGNYKRKNGAEVLLCHDMMGGYLDEEKNDGKVYEADEYPYIFLNWWNIDIFNYFSHNFVTIPPEGYTKIAHQHGVLSLGTFITEWTGGALICHEILNNEEILEKVADALVQIADYYGFDGYLINVENPVSPVGVYNLLYFLQLLTSKIHASNENSRIIWYDSVLTNGKLHWQNALNEHNSEFYNACDGIYLNYNWNYQNLLDSADYGRIEKIFVGIDVFGRGCVGGFNCYKSFAEAKLLRMSIALFAPGWIHEKFPKTNQITMGIGFWQRLYPYISTRKLTNANFKTDFCCGMTIESENTWRFRLQDIAIQPQCLNKFCYYAVGEGLKFTQPGSYDIFNFDDLQLRNLKVICDLEISINRNPAEKCDSNYYFAANLTLQSIQIIIKTPTVLKSFEIISE</sequence>
<dbReference type="Pfam" id="PF03644">
    <property type="entry name" value="Glyco_hydro_85"/>
    <property type="match status" value="1"/>
</dbReference>